<evidence type="ECO:0000313" key="1">
    <source>
        <dbReference type="EMBL" id="QUC67444.1"/>
    </source>
</evidence>
<reference evidence="1" key="1">
    <citation type="submission" date="2021-01" db="EMBL/GenBank/DDBJ databases">
        <title>Complete genome sequence of Clostridiales bacterium R-7.</title>
        <authorList>
            <person name="Mahoney-Kurpe S.C."/>
            <person name="Palevich N."/>
            <person name="Koike S."/>
            <person name="Moon C.D."/>
            <person name="Attwood G.T."/>
        </authorList>
    </citation>
    <scope>NUCLEOTIDE SEQUENCE</scope>
    <source>
        <strain evidence="1">R-7</strain>
    </source>
</reference>
<dbReference type="EMBL" id="CP068393">
    <property type="protein sequence ID" value="QUC67444.1"/>
    <property type="molecule type" value="Genomic_DNA"/>
</dbReference>
<dbReference type="Proteomes" id="UP000682782">
    <property type="component" value="Chromosome"/>
</dbReference>
<proteinExistence type="predicted"/>
<accession>A0AC61N7I0</accession>
<name>A0AC61N7I0_9FIRM</name>
<sequence length="166" mass="18889">MEENMTVDEYIDYYKKNGYIKEMRKFVGHAPIMSCACGVIIENNDGEILLQKRRDNGRWAIIGGSMEMGETFEEAVKREAKEESGLSLGKLEVFKLLSGRKRIIEYPNGDVTFGPGIVFITKEFEGKIVNDPEEVMEHRFFKHTELPGELNGYDSDIILEWAAGKA</sequence>
<gene>
    <name evidence="1" type="ORF">JYE49_01705</name>
</gene>
<keyword evidence="2" id="KW-1185">Reference proteome</keyword>
<organism evidence="1 2">
    <name type="scientific">Aristaeella hokkaidonensis</name>
    <dbReference type="NCBI Taxonomy" id="3046382"/>
    <lineage>
        <taxon>Bacteria</taxon>
        <taxon>Bacillati</taxon>
        <taxon>Bacillota</taxon>
        <taxon>Clostridia</taxon>
        <taxon>Eubacteriales</taxon>
        <taxon>Aristaeellaceae</taxon>
        <taxon>Aristaeella</taxon>
    </lineage>
</organism>
<protein>
    <submittedName>
        <fullName evidence="1">NUDIX domain-containing protein</fullName>
    </submittedName>
</protein>
<evidence type="ECO:0000313" key="2">
    <source>
        <dbReference type="Proteomes" id="UP000682782"/>
    </source>
</evidence>